<dbReference type="EMBL" id="ACLJ02000001">
    <property type="protein sequence ID" value="EFK55595.1"/>
    <property type="molecule type" value="Genomic_DNA"/>
</dbReference>
<dbReference type="NCBIfam" id="TIGR04226">
    <property type="entry name" value="RrgB_K2N_iso_D2"/>
    <property type="match status" value="1"/>
</dbReference>
<feature type="domain" description="SpaA-like prealbumin fold" evidence="5">
    <location>
        <begin position="380"/>
        <end position="479"/>
    </location>
</feature>
<keyword evidence="7" id="KW-1185">Reference proteome</keyword>
<keyword evidence="2" id="KW-0472">Membrane</keyword>
<dbReference type="Gene3D" id="2.60.40.10">
    <property type="entry name" value="Immunoglobulins"/>
    <property type="match status" value="2"/>
</dbReference>
<evidence type="ECO:0000313" key="6">
    <source>
        <dbReference type="EMBL" id="EFK55595.1"/>
    </source>
</evidence>
<dbReference type="GO" id="GO:0005975">
    <property type="term" value="P:carbohydrate metabolic process"/>
    <property type="evidence" value="ECO:0007669"/>
    <property type="project" value="UniProtKB-ARBA"/>
</dbReference>
<dbReference type="HOGENOM" id="CLU_029024_2_0_11"/>
<feature type="region of interest" description="Disordered" evidence="1">
    <location>
        <begin position="62"/>
        <end position="84"/>
    </location>
</feature>
<sequence length="546" mass="57121">MANTFTKKTAAIALAAGLAFSGSAGAVFAPVAQAQQLSDLYTVNDNNEKVLKKDNTIIVHKRAGTETGTPNADGSASNAPGNPLDGAEFKIERVKIDMTTDEGFANAVKLQTTADGVNRVELDKYGTEAVGDYLNPVATQGGDVTFTNLPAGAYLITETKTPAGYINSAPFIVFAPMPDATNKTWNKTVHAYPKNTTTKTEKTVVDANQHPVDGDHAVTYTINATAPTPPAGREVTSFSVRDYHKADEFDSLDVTEVRVDGTPLNGGWSAAAAPMTDAEKARINAADEQGNTPDADTKIVVNFTGEGLATIKNNPGAKVEVVLSGKISKTAAQNADGKGLKDGEVINSADTGGTTRPTGGSENEDEPFDTPPSKTKSYFGAVQIVKTGENQEKLEGAKFELHKISGENATCSAADLNDGNKVNTGELVTDAQGKFVINSLHVTDLQNNTETITDTYCLKETEAPSGYTKLVQPIELKLAVSEVKGPATSETDGGTTYVFNKSATVENVKRGIPQLPSTGGMGVIALILAGLALLGGGAYAARRKTA</sequence>
<dbReference type="NCBIfam" id="TIGR01167">
    <property type="entry name" value="LPXTG_anchor"/>
    <property type="match status" value="1"/>
</dbReference>
<evidence type="ECO:0000256" key="2">
    <source>
        <dbReference type="SAM" id="Phobius"/>
    </source>
</evidence>
<dbReference type="RefSeq" id="WP_005288497.1">
    <property type="nucleotide sequence ID" value="NZ_CM000961.1"/>
</dbReference>
<keyword evidence="3" id="KW-0732">Signal</keyword>
<dbReference type="Pfam" id="PF16555">
    <property type="entry name" value="GramPos_pilinD1"/>
    <property type="match status" value="1"/>
</dbReference>
<proteinExistence type="predicted"/>
<evidence type="ECO:0000256" key="3">
    <source>
        <dbReference type="SAM" id="SignalP"/>
    </source>
</evidence>
<evidence type="ECO:0000256" key="1">
    <source>
        <dbReference type="SAM" id="MobiDB-lite"/>
    </source>
</evidence>
<dbReference type="InterPro" id="IPR048052">
    <property type="entry name" value="FM1-like"/>
</dbReference>
<evidence type="ECO:0000313" key="7">
    <source>
        <dbReference type="Proteomes" id="UP000004208"/>
    </source>
</evidence>
<dbReference type="InterPro" id="IPR013783">
    <property type="entry name" value="Ig-like_fold"/>
</dbReference>
<feature type="transmembrane region" description="Helical" evidence="2">
    <location>
        <begin position="519"/>
        <end position="541"/>
    </location>
</feature>
<organism evidence="6 7">
    <name type="scientific">Corynebacterium genitalium ATCC 33030</name>
    <dbReference type="NCBI Taxonomy" id="585529"/>
    <lineage>
        <taxon>Bacteria</taxon>
        <taxon>Bacillati</taxon>
        <taxon>Actinomycetota</taxon>
        <taxon>Actinomycetes</taxon>
        <taxon>Mycobacteriales</taxon>
        <taxon>Corynebacteriaceae</taxon>
        <taxon>Corynebacterium</taxon>
    </lineage>
</organism>
<name>D7W9X8_9CORY</name>
<protein>
    <submittedName>
        <fullName evidence="6">LPXTG-motif cell wall anchor domain protein</fullName>
    </submittedName>
</protein>
<dbReference type="Pfam" id="PF17802">
    <property type="entry name" value="SpaA"/>
    <property type="match status" value="1"/>
</dbReference>
<dbReference type="eggNOG" id="COG4932">
    <property type="taxonomic scope" value="Bacteria"/>
</dbReference>
<feature type="domain" description="Gram-positive pilin subunit D1 N-terminal" evidence="4">
    <location>
        <begin position="53"/>
        <end position="196"/>
    </location>
</feature>
<feature type="region of interest" description="Disordered" evidence="1">
    <location>
        <begin position="331"/>
        <end position="376"/>
    </location>
</feature>
<keyword evidence="2" id="KW-1133">Transmembrane helix</keyword>
<dbReference type="Proteomes" id="UP000004208">
    <property type="component" value="Unassembled WGS sequence"/>
</dbReference>
<accession>D7W9X8</accession>
<feature type="compositionally biased region" description="Polar residues" evidence="1">
    <location>
        <begin position="66"/>
        <end position="80"/>
    </location>
</feature>
<feature type="compositionally biased region" description="Polar residues" evidence="1">
    <location>
        <begin position="348"/>
        <end position="361"/>
    </location>
</feature>
<dbReference type="InterPro" id="IPR041033">
    <property type="entry name" value="SpaA_PFL_dom_1"/>
</dbReference>
<dbReference type="InterPro" id="IPR032364">
    <property type="entry name" value="GramPos_pilinD1_N"/>
</dbReference>
<gene>
    <name evidence="6" type="ORF">HMPREF0291_10853</name>
</gene>
<evidence type="ECO:0000259" key="4">
    <source>
        <dbReference type="Pfam" id="PF16555"/>
    </source>
</evidence>
<comment type="caution">
    <text evidence="6">The sequence shown here is derived from an EMBL/GenBank/DDBJ whole genome shotgun (WGS) entry which is preliminary data.</text>
</comment>
<dbReference type="InterPro" id="IPR026466">
    <property type="entry name" value="Fim_isopep_form_D2_dom"/>
</dbReference>
<feature type="signal peptide" evidence="3">
    <location>
        <begin position="1"/>
        <end position="26"/>
    </location>
</feature>
<keyword evidence="2" id="KW-0812">Transmembrane</keyword>
<dbReference type="STRING" id="585529.HMPREF0291_10853"/>
<feature type="chain" id="PRO_5039438010" evidence="3">
    <location>
        <begin position="27"/>
        <end position="546"/>
    </location>
</feature>
<dbReference type="AlphaFoldDB" id="D7W9X8"/>
<dbReference type="Gene3D" id="2.60.40.740">
    <property type="match status" value="1"/>
</dbReference>
<dbReference type="NCBIfam" id="NF033902">
    <property type="entry name" value="iso_D2_wall_anc"/>
    <property type="match status" value="1"/>
</dbReference>
<reference evidence="6" key="1">
    <citation type="submission" date="2010-06" db="EMBL/GenBank/DDBJ databases">
        <authorList>
            <person name="Muzny D."/>
            <person name="Qin X."/>
            <person name="Buhay C."/>
            <person name="Dugan-Rocha S."/>
            <person name="Ding Y."/>
            <person name="Chen G."/>
            <person name="Hawes A."/>
            <person name="Holder M."/>
            <person name="Jhangiani S."/>
            <person name="Johnson A."/>
            <person name="Khan Z."/>
            <person name="Li Z."/>
            <person name="Liu W."/>
            <person name="Liu X."/>
            <person name="Perez L."/>
            <person name="Shen H."/>
            <person name="Wang Q."/>
            <person name="Watt J."/>
            <person name="Xi L."/>
            <person name="Xin Y."/>
            <person name="Zhou J."/>
            <person name="Deng J."/>
            <person name="Jiang H."/>
            <person name="Liu Y."/>
            <person name="Qu J."/>
            <person name="Song X.-Z."/>
            <person name="Zhang L."/>
            <person name="Villasana D."/>
            <person name="Johnson A."/>
            <person name="Liu J."/>
            <person name="Liyanage D."/>
            <person name="Lorensuhewa L."/>
            <person name="Robinson T."/>
            <person name="Song A."/>
            <person name="Song B.-B."/>
            <person name="Dinh H."/>
            <person name="Thornton R."/>
            <person name="Coyle M."/>
            <person name="Francisco L."/>
            <person name="Jackson L."/>
            <person name="Javaid M."/>
            <person name="Korchina V."/>
            <person name="Kovar C."/>
            <person name="Mata R."/>
            <person name="Mathew T."/>
            <person name="Ngo R."/>
            <person name="Nguyen L."/>
            <person name="Nguyen N."/>
            <person name="Okwuonu G."/>
            <person name="Ongeri F."/>
            <person name="Pham C."/>
            <person name="Simmons D."/>
            <person name="Wilczek-Boney K."/>
            <person name="Hale W."/>
            <person name="Jakkamsetti A."/>
            <person name="Pham P."/>
            <person name="Ruth R."/>
            <person name="San Lucas F."/>
            <person name="Warren J."/>
            <person name="Zhang J."/>
            <person name="Zhao Z."/>
            <person name="Zhou C."/>
            <person name="Zhu D."/>
            <person name="Lee S."/>
            <person name="Bess C."/>
            <person name="Blankenburg K."/>
            <person name="Forbes L."/>
            <person name="Fu Q."/>
            <person name="Gubbala S."/>
            <person name="Hirani K."/>
            <person name="Jayaseelan J.C."/>
            <person name="Lara F."/>
            <person name="Munidasa M."/>
            <person name="Palculict T."/>
            <person name="Patil S."/>
            <person name="Pu L.-L."/>
            <person name="Saada N."/>
            <person name="Tang L."/>
            <person name="Weissenberger G."/>
            <person name="Zhu Y."/>
            <person name="Hemphill L."/>
            <person name="Shang Y."/>
            <person name="Youmans B."/>
            <person name="Ayvaz T."/>
            <person name="Ross M."/>
            <person name="Santibanez J."/>
            <person name="Aqrawi P."/>
            <person name="Gross S."/>
            <person name="Joshi V."/>
            <person name="Fowler G."/>
            <person name="Nazareth L."/>
            <person name="Reid J."/>
            <person name="Worley K."/>
            <person name="Petrosino J."/>
            <person name="Highlander S."/>
            <person name="Gibbs R."/>
        </authorList>
    </citation>
    <scope>NUCLEOTIDE SEQUENCE [LARGE SCALE GENOMIC DNA]</scope>
    <source>
        <strain evidence="6">ATCC 33030</strain>
    </source>
</reference>
<evidence type="ECO:0000259" key="5">
    <source>
        <dbReference type="Pfam" id="PF17802"/>
    </source>
</evidence>